<evidence type="ECO:0000313" key="2">
    <source>
        <dbReference type="EMBL" id="WYJ78298.1"/>
    </source>
</evidence>
<keyword evidence="3" id="KW-1185">Reference proteome</keyword>
<reference evidence="2 3" key="1">
    <citation type="submission" date="2024-03" db="EMBL/GenBank/DDBJ databases">
        <title>The Genome Sequence of Enterococcus sp. DIV2402.</title>
        <authorList>
            <consortium name="The Broad Institute Genomics Platform"/>
            <consortium name="The Broad Institute Microbial Omics Core"/>
            <consortium name="The Broad Institute Genomic Center for Infectious Diseases"/>
            <person name="Earl A."/>
            <person name="Manson A."/>
            <person name="Gilmore M."/>
            <person name="Schwartman J."/>
            <person name="Shea T."/>
            <person name="Abouelleil A."/>
            <person name="Cao P."/>
            <person name="Chapman S."/>
            <person name="Cusick C."/>
            <person name="Young S."/>
            <person name="Neafsey D."/>
            <person name="Nusbaum C."/>
            <person name="Birren B."/>
        </authorList>
    </citation>
    <scope>NUCLEOTIDE SEQUENCE [LARGE SCALE GENOMIC DNA]</scope>
    <source>
        <strain evidence="2 3">DIV2402</strain>
    </source>
</reference>
<evidence type="ECO:0000313" key="3">
    <source>
        <dbReference type="Proteomes" id="UP000664701"/>
    </source>
</evidence>
<feature type="domain" description="Phosphodiester glycosidase" evidence="1">
    <location>
        <begin position="124"/>
        <end position="301"/>
    </location>
</feature>
<dbReference type="EMBL" id="CP147251">
    <property type="protein sequence ID" value="WYJ78298.1"/>
    <property type="molecule type" value="Genomic_DNA"/>
</dbReference>
<proteinExistence type="predicted"/>
<dbReference type="Pfam" id="PF09992">
    <property type="entry name" value="NAGPA"/>
    <property type="match status" value="1"/>
</dbReference>
<dbReference type="InterPro" id="IPR014565">
    <property type="entry name" value="EpsL_firmicutes"/>
</dbReference>
<dbReference type="PANTHER" id="PTHR40446">
    <property type="entry name" value="N-ACETYLGLUCOSAMINE-1-PHOSPHODIESTER ALPHA-N-ACETYLGLUCOSAMINIDASE"/>
    <property type="match status" value="1"/>
</dbReference>
<dbReference type="PIRSF" id="PIRSF031512">
    <property type="entry name" value="EpsL"/>
    <property type="match status" value="1"/>
</dbReference>
<accession>A0ABZ2SRA1</accession>
<dbReference type="Proteomes" id="UP000664701">
    <property type="component" value="Chromosome"/>
</dbReference>
<name>A0ABZ2SRA1_9ENTE</name>
<dbReference type="InterPro" id="IPR018711">
    <property type="entry name" value="NAGPA"/>
</dbReference>
<protein>
    <recommendedName>
        <fullName evidence="1">Phosphodiester glycosidase domain-containing protein</fullName>
    </recommendedName>
</protein>
<evidence type="ECO:0000259" key="1">
    <source>
        <dbReference type="Pfam" id="PF09992"/>
    </source>
</evidence>
<dbReference type="RefSeq" id="WP_207942115.1">
    <property type="nucleotide sequence ID" value="NZ_CP147251.1"/>
</dbReference>
<dbReference type="PANTHER" id="PTHR40446:SF2">
    <property type="entry name" value="N-ACETYLGLUCOSAMINE-1-PHOSPHODIESTER ALPHA-N-ACETYLGLUCOSAMINIDASE"/>
    <property type="match status" value="1"/>
</dbReference>
<sequence length="304" mass="32931">MKRWFKKKMAVVSIFILLLIGADSYVLLKAFVLPQAETVIASNQIASESTTTDETTETTEPVITETSYSDENIQLTIDEQVVNNTTAYVVDIQVSDPSYLKTALAQNTYGRNIKEATSTIAEENKAILAINGDFYGFRSSGYVLRNGNLYRESGVDGQEDLVIDENGDLSIIDEGEISAQELLDSGVQQVLSFGPALIENSEIVVDTATEVGQSMSSNPRTAIGQISENHYVLVVSDGRTDESEGLSLYQLAEVFQQVGATTAYNLDGGGSTTLYFNGQVINTPVGGQGSSERSVSDIVYFGYE</sequence>
<organism evidence="2 3">
    <name type="scientific">Candidatus Enterococcus lowellii</name>
    <dbReference type="NCBI Taxonomy" id="2230877"/>
    <lineage>
        <taxon>Bacteria</taxon>
        <taxon>Bacillati</taxon>
        <taxon>Bacillota</taxon>
        <taxon>Bacilli</taxon>
        <taxon>Lactobacillales</taxon>
        <taxon>Enterococcaceae</taxon>
        <taxon>Enterococcus</taxon>
    </lineage>
</organism>
<gene>
    <name evidence="2" type="ORF">DOK78_002955</name>
</gene>